<feature type="compositionally biased region" description="Acidic residues" evidence="1">
    <location>
        <begin position="151"/>
        <end position="161"/>
    </location>
</feature>
<dbReference type="AlphaFoldDB" id="A0A9N9GDD6"/>
<feature type="region of interest" description="Disordered" evidence="1">
    <location>
        <begin position="131"/>
        <end position="178"/>
    </location>
</feature>
<name>A0A9N9GDD6_FUNMO</name>
<gene>
    <name evidence="2" type="ORF">FMOSSE_LOCUS8859</name>
</gene>
<evidence type="ECO:0000313" key="2">
    <source>
        <dbReference type="EMBL" id="CAG8599266.1"/>
    </source>
</evidence>
<comment type="caution">
    <text evidence="2">The sequence shown here is derived from an EMBL/GenBank/DDBJ whole genome shotgun (WGS) entry which is preliminary data.</text>
</comment>
<protein>
    <submittedName>
        <fullName evidence="2">12419_t:CDS:1</fullName>
    </submittedName>
</protein>
<sequence length="178" mass="20471">MKKNLLADVSEQYFKTTPVNDWSYLGYLDAMKLYFYDYASIASIKSSWRKSFLAVLRFFEKCQDQERSKTATFLINEKSNKQEISEYWNRIEQERALKAKQLAVKNKTQSSALDMPNVATSNQTNQVIKLLEEEESDGSSSKNANSNLDPDASEEDQEEEEPRIQANVINLSAFMDPP</sequence>
<dbReference type="Proteomes" id="UP000789375">
    <property type="component" value="Unassembled WGS sequence"/>
</dbReference>
<accession>A0A9N9GDD6</accession>
<reference evidence="2" key="1">
    <citation type="submission" date="2021-06" db="EMBL/GenBank/DDBJ databases">
        <authorList>
            <person name="Kallberg Y."/>
            <person name="Tangrot J."/>
            <person name="Rosling A."/>
        </authorList>
    </citation>
    <scope>NUCLEOTIDE SEQUENCE</scope>
    <source>
        <strain evidence="2">87-6 pot B 2015</strain>
    </source>
</reference>
<organism evidence="2 3">
    <name type="scientific">Funneliformis mosseae</name>
    <name type="common">Endomycorrhizal fungus</name>
    <name type="synonym">Glomus mosseae</name>
    <dbReference type="NCBI Taxonomy" id="27381"/>
    <lineage>
        <taxon>Eukaryota</taxon>
        <taxon>Fungi</taxon>
        <taxon>Fungi incertae sedis</taxon>
        <taxon>Mucoromycota</taxon>
        <taxon>Glomeromycotina</taxon>
        <taxon>Glomeromycetes</taxon>
        <taxon>Glomerales</taxon>
        <taxon>Glomeraceae</taxon>
        <taxon>Funneliformis</taxon>
    </lineage>
</organism>
<evidence type="ECO:0000256" key="1">
    <source>
        <dbReference type="SAM" id="MobiDB-lite"/>
    </source>
</evidence>
<keyword evidence="3" id="KW-1185">Reference proteome</keyword>
<proteinExistence type="predicted"/>
<evidence type="ECO:0000313" key="3">
    <source>
        <dbReference type="Proteomes" id="UP000789375"/>
    </source>
</evidence>
<dbReference type="EMBL" id="CAJVPP010002419">
    <property type="protein sequence ID" value="CAG8599266.1"/>
    <property type="molecule type" value="Genomic_DNA"/>
</dbReference>